<gene>
    <name evidence="1" type="ORF">TorRG33x02_048840</name>
</gene>
<keyword evidence="2" id="KW-1185">Reference proteome</keyword>
<dbReference type="AlphaFoldDB" id="A0A2P5FNE7"/>
<dbReference type="InParanoid" id="A0A2P5FNE7"/>
<sequence>MEVCHNFPLLTEYNDNLEEPEDMSKFVGTKTLYI</sequence>
<protein>
    <submittedName>
        <fullName evidence="1">Uncharacterized protein</fullName>
    </submittedName>
</protein>
<name>A0A2P5FNE7_TREOI</name>
<reference evidence="2" key="1">
    <citation type="submission" date="2016-06" db="EMBL/GenBank/DDBJ databases">
        <title>Parallel loss of symbiosis genes in relatives of nitrogen-fixing non-legume Parasponia.</title>
        <authorList>
            <person name="Van Velzen R."/>
            <person name="Holmer R."/>
            <person name="Bu F."/>
            <person name="Rutten L."/>
            <person name="Van Zeijl A."/>
            <person name="Liu W."/>
            <person name="Santuari L."/>
            <person name="Cao Q."/>
            <person name="Sharma T."/>
            <person name="Shen D."/>
            <person name="Roswanjaya Y."/>
            <person name="Wardhani T."/>
            <person name="Kalhor M.S."/>
            <person name="Jansen J."/>
            <person name="Van den Hoogen J."/>
            <person name="Gungor B."/>
            <person name="Hartog M."/>
            <person name="Hontelez J."/>
            <person name="Verver J."/>
            <person name="Yang W.-C."/>
            <person name="Schijlen E."/>
            <person name="Repin R."/>
            <person name="Schilthuizen M."/>
            <person name="Schranz E."/>
            <person name="Heidstra R."/>
            <person name="Miyata K."/>
            <person name="Fedorova E."/>
            <person name="Kohlen W."/>
            <person name="Bisseling T."/>
            <person name="Smit S."/>
            <person name="Geurts R."/>
        </authorList>
    </citation>
    <scope>NUCLEOTIDE SEQUENCE [LARGE SCALE GENOMIC DNA]</scope>
    <source>
        <strain evidence="2">cv. RG33-2</strain>
    </source>
</reference>
<organism evidence="1 2">
    <name type="scientific">Trema orientale</name>
    <name type="common">Charcoal tree</name>
    <name type="synonym">Celtis orientalis</name>
    <dbReference type="NCBI Taxonomy" id="63057"/>
    <lineage>
        <taxon>Eukaryota</taxon>
        <taxon>Viridiplantae</taxon>
        <taxon>Streptophyta</taxon>
        <taxon>Embryophyta</taxon>
        <taxon>Tracheophyta</taxon>
        <taxon>Spermatophyta</taxon>
        <taxon>Magnoliopsida</taxon>
        <taxon>eudicotyledons</taxon>
        <taxon>Gunneridae</taxon>
        <taxon>Pentapetalae</taxon>
        <taxon>rosids</taxon>
        <taxon>fabids</taxon>
        <taxon>Rosales</taxon>
        <taxon>Cannabaceae</taxon>
        <taxon>Trema</taxon>
    </lineage>
</organism>
<dbReference type="OrthoDB" id="5963at2759"/>
<dbReference type="EMBL" id="JXTC01000019">
    <property type="protein sequence ID" value="PON99341.1"/>
    <property type="molecule type" value="Genomic_DNA"/>
</dbReference>
<dbReference type="Proteomes" id="UP000237000">
    <property type="component" value="Unassembled WGS sequence"/>
</dbReference>
<evidence type="ECO:0000313" key="2">
    <source>
        <dbReference type="Proteomes" id="UP000237000"/>
    </source>
</evidence>
<proteinExistence type="predicted"/>
<evidence type="ECO:0000313" key="1">
    <source>
        <dbReference type="EMBL" id="PON99341.1"/>
    </source>
</evidence>
<accession>A0A2P5FNE7</accession>
<comment type="caution">
    <text evidence="1">The sequence shown here is derived from an EMBL/GenBank/DDBJ whole genome shotgun (WGS) entry which is preliminary data.</text>
</comment>